<dbReference type="AlphaFoldDB" id="A0A9P6Q9A9"/>
<evidence type="ECO:0000313" key="3">
    <source>
        <dbReference type="Proteomes" id="UP000807716"/>
    </source>
</evidence>
<reference evidence="2" key="1">
    <citation type="journal article" date="2020" name="Fungal Divers.">
        <title>Resolving the Mortierellaceae phylogeny through synthesis of multi-gene phylogenetics and phylogenomics.</title>
        <authorList>
            <person name="Vandepol N."/>
            <person name="Liber J."/>
            <person name="Desiro A."/>
            <person name="Na H."/>
            <person name="Kennedy M."/>
            <person name="Barry K."/>
            <person name="Grigoriev I.V."/>
            <person name="Miller A.N."/>
            <person name="O'Donnell K."/>
            <person name="Stajich J.E."/>
            <person name="Bonito G."/>
        </authorList>
    </citation>
    <scope>NUCLEOTIDE SEQUENCE</scope>
    <source>
        <strain evidence="2">BC1065</strain>
    </source>
</reference>
<dbReference type="Proteomes" id="UP000807716">
    <property type="component" value="Unassembled WGS sequence"/>
</dbReference>
<proteinExistence type="predicted"/>
<accession>A0A9P6Q9A9</accession>
<evidence type="ECO:0000256" key="1">
    <source>
        <dbReference type="SAM" id="MobiDB-lite"/>
    </source>
</evidence>
<dbReference type="OrthoDB" id="2432201at2759"/>
<dbReference type="EMBL" id="JAAAJB010000177">
    <property type="protein sequence ID" value="KAG0262793.1"/>
    <property type="molecule type" value="Genomic_DNA"/>
</dbReference>
<evidence type="ECO:0000313" key="2">
    <source>
        <dbReference type="EMBL" id="KAG0262793.1"/>
    </source>
</evidence>
<comment type="caution">
    <text evidence="2">The sequence shown here is derived from an EMBL/GenBank/DDBJ whole genome shotgun (WGS) entry which is preliminary data.</text>
</comment>
<name>A0A9P6Q9A9_9FUNG</name>
<organism evidence="2 3">
    <name type="scientific">Actinomortierella ambigua</name>
    <dbReference type="NCBI Taxonomy" id="1343610"/>
    <lineage>
        <taxon>Eukaryota</taxon>
        <taxon>Fungi</taxon>
        <taxon>Fungi incertae sedis</taxon>
        <taxon>Mucoromycota</taxon>
        <taxon>Mortierellomycotina</taxon>
        <taxon>Mortierellomycetes</taxon>
        <taxon>Mortierellales</taxon>
        <taxon>Mortierellaceae</taxon>
        <taxon>Actinomortierella</taxon>
    </lineage>
</organism>
<feature type="compositionally biased region" description="Low complexity" evidence="1">
    <location>
        <begin position="38"/>
        <end position="48"/>
    </location>
</feature>
<feature type="compositionally biased region" description="Polar residues" evidence="1">
    <location>
        <begin position="65"/>
        <end position="75"/>
    </location>
</feature>
<feature type="region of interest" description="Disordered" evidence="1">
    <location>
        <begin position="1"/>
        <end position="75"/>
    </location>
</feature>
<keyword evidence="3" id="KW-1185">Reference proteome</keyword>
<gene>
    <name evidence="2" type="ORF">DFQ27_002106</name>
</gene>
<sequence length="137" mass="14234">MDVCRMTQAYRQQHPGMRHANNKRTSSSPNTGLAVATSSSSSSSPSPSDEGSHVPVASHHHRDQPNSASASPSTAGFSIASMLPESLASVLTATSPSSTRAPVTASSLLPGLNMGELEAQSLLLRSMPMFGSLISRD</sequence>
<protein>
    <submittedName>
        <fullName evidence="2">Uncharacterized protein</fullName>
    </submittedName>
</protein>